<protein>
    <submittedName>
        <fullName evidence="1">Uncharacterized protein</fullName>
    </submittedName>
</protein>
<dbReference type="RefSeq" id="WP_266151157.1">
    <property type="nucleotide sequence ID" value="NZ_CP064028.1"/>
</dbReference>
<comment type="caution">
    <text evidence="1">The sequence shown here is derived from an EMBL/GenBank/DDBJ whole genome shotgun (WGS) entry which is preliminary data.</text>
</comment>
<proteinExistence type="predicted"/>
<sequence length="213" mass="22668">MDGNTLQAKIYGGYAKAATRIGLSFAQYRPTSATNPLATSLGSLLASFNAQDWTYKKPQGYGKAVWYCVADGTQLAVGDYLVGAPGTFFIASMQPALPIQAVLCNRTVTLYRPQQEASTGIGAYGGNTAQNQTVLAQGFPASVLQGSKSESSVARLPGDPRQGWWNMLLPPLPGGVLINYADVVTDDIGKRYLVSSAEQTSMGWRMAVTEAET</sequence>
<dbReference type="Proteomes" id="UP001595961">
    <property type="component" value="Unassembled WGS sequence"/>
</dbReference>
<evidence type="ECO:0000313" key="2">
    <source>
        <dbReference type="Proteomes" id="UP001595961"/>
    </source>
</evidence>
<reference evidence="2" key="1">
    <citation type="journal article" date="2019" name="Int. J. Syst. Evol. Microbiol.">
        <title>The Global Catalogue of Microorganisms (GCM) 10K type strain sequencing project: providing services to taxonomists for standard genome sequencing and annotation.</title>
        <authorList>
            <consortium name="The Broad Institute Genomics Platform"/>
            <consortium name="The Broad Institute Genome Sequencing Center for Infectious Disease"/>
            <person name="Wu L."/>
            <person name="Ma J."/>
        </authorList>
    </citation>
    <scope>NUCLEOTIDE SEQUENCE [LARGE SCALE GENOMIC DNA]</scope>
    <source>
        <strain evidence="2">CCM 4481</strain>
    </source>
</reference>
<dbReference type="EMBL" id="JBHSGA010000013">
    <property type="protein sequence ID" value="MFC4526412.1"/>
    <property type="molecule type" value="Genomic_DNA"/>
</dbReference>
<keyword evidence="2" id="KW-1185">Reference proteome</keyword>
<organism evidence="1 2">
    <name type="scientific">Dyella halodurans</name>
    <dbReference type="NCBI Taxonomy" id="1920171"/>
    <lineage>
        <taxon>Bacteria</taxon>
        <taxon>Pseudomonadati</taxon>
        <taxon>Pseudomonadota</taxon>
        <taxon>Gammaproteobacteria</taxon>
        <taxon>Lysobacterales</taxon>
        <taxon>Rhodanobacteraceae</taxon>
        <taxon>Dyella</taxon>
    </lineage>
</organism>
<name>A0ABV9C0F2_9GAMM</name>
<gene>
    <name evidence="1" type="ORF">ACFO5W_07135</name>
</gene>
<evidence type="ECO:0000313" key="1">
    <source>
        <dbReference type="EMBL" id="MFC4526412.1"/>
    </source>
</evidence>
<accession>A0ABV9C0F2</accession>